<dbReference type="GO" id="GO:0000407">
    <property type="term" value="C:phagophore assembly site"/>
    <property type="evidence" value="ECO:0007669"/>
    <property type="project" value="TreeGrafter"/>
</dbReference>
<dbReference type="GO" id="GO:0016020">
    <property type="term" value="C:membrane"/>
    <property type="evidence" value="ECO:0007669"/>
    <property type="project" value="TreeGrafter"/>
</dbReference>
<evidence type="ECO:0000313" key="7">
    <source>
        <dbReference type="Proteomes" id="UP000887575"/>
    </source>
</evidence>
<dbReference type="PROSITE" id="PS00107">
    <property type="entry name" value="PROTEIN_KINASE_ATP"/>
    <property type="match status" value="1"/>
</dbReference>
<evidence type="ECO:0000256" key="4">
    <source>
        <dbReference type="ARBA" id="ARBA00022840"/>
    </source>
</evidence>
<dbReference type="Pfam" id="PF00069">
    <property type="entry name" value="Pkinase"/>
    <property type="match status" value="1"/>
</dbReference>
<dbReference type="GO" id="GO:0010506">
    <property type="term" value="P:regulation of autophagy"/>
    <property type="evidence" value="ECO:0007669"/>
    <property type="project" value="InterPro"/>
</dbReference>
<evidence type="ECO:0000256" key="5">
    <source>
        <dbReference type="PROSITE-ProRule" id="PRU10141"/>
    </source>
</evidence>
<dbReference type="InterPro" id="IPR045269">
    <property type="entry name" value="Atg1-like"/>
</dbReference>
<dbReference type="Gene3D" id="1.10.510.10">
    <property type="entry name" value="Transferase(Phosphotransferase) domain 1"/>
    <property type="match status" value="2"/>
</dbReference>
<reference evidence="8" key="1">
    <citation type="submission" date="2024-02" db="UniProtKB">
        <authorList>
            <consortium name="WormBaseParasite"/>
        </authorList>
    </citation>
    <scope>IDENTIFICATION</scope>
</reference>
<evidence type="ECO:0000256" key="3">
    <source>
        <dbReference type="ARBA" id="ARBA00022777"/>
    </source>
</evidence>
<dbReference type="PANTHER" id="PTHR24348:SF22">
    <property type="entry name" value="NON-SPECIFIC SERINE_THREONINE PROTEIN KINASE"/>
    <property type="match status" value="1"/>
</dbReference>
<keyword evidence="2 5" id="KW-0547">Nucleotide-binding</keyword>
<dbReference type="GO" id="GO:0005524">
    <property type="term" value="F:ATP binding"/>
    <property type="evidence" value="ECO:0007669"/>
    <property type="project" value="UniProtKB-UniRule"/>
</dbReference>
<dbReference type="GO" id="GO:0000045">
    <property type="term" value="P:autophagosome assembly"/>
    <property type="evidence" value="ECO:0007669"/>
    <property type="project" value="TreeGrafter"/>
</dbReference>
<keyword evidence="7" id="KW-1185">Reference proteome</keyword>
<dbReference type="WBParaSite" id="MBELARI_LOCUS19840">
    <property type="protein sequence ID" value="MBELARI_LOCUS19840"/>
    <property type="gene ID" value="MBELARI_LOCUS19840"/>
</dbReference>
<dbReference type="PANTHER" id="PTHR24348">
    <property type="entry name" value="SERINE/THREONINE-PROTEIN KINASE UNC-51-RELATED"/>
    <property type="match status" value="1"/>
</dbReference>
<feature type="domain" description="Protein kinase" evidence="6">
    <location>
        <begin position="21"/>
        <end position="258"/>
    </location>
</feature>
<dbReference type="GO" id="GO:0004674">
    <property type="term" value="F:protein serine/threonine kinase activity"/>
    <property type="evidence" value="ECO:0007669"/>
    <property type="project" value="InterPro"/>
</dbReference>
<evidence type="ECO:0000313" key="8">
    <source>
        <dbReference type="WBParaSite" id="MBELARI_LOCUS19840"/>
    </source>
</evidence>
<keyword evidence="1" id="KW-0808">Transferase</keyword>
<evidence type="ECO:0000256" key="1">
    <source>
        <dbReference type="ARBA" id="ARBA00022679"/>
    </source>
</evidence>
<sequence length="1067" mass="124125">MFKSSKIISLSEAEAKVKGWLDKENILGHGGYATVYKITELHPVKMVLKLFSSENLNWRESLDKELRTLQNHKHKLIVQCFGYVTKSGEGSEKIGIIMEMAERQSLKEVIFNPIYQYSIYTVICWMEQLFSALEYLEKIGQLHRDIKPDNILVQTFYYLMLADFGLARSTGSAGKEGVTGHFVGTERQLFAQFIYDNGSGLFFGLDELKTVFRDKGSLEEVETLSCPKIIRDLVLSCCHFDPNQRPTASEVTRTSSEIRKEFEEKNIQYGGFWPLNDELAVDVFRPRGFNGKNDLVAVEKIQARDDRNDSIENPALSPKQQQVSKRSKHLQKIKKLLEPSGQKLEYKPRNLNLMQASMQHSQPKLEVIFDFSFVGLYTKEIAIFEFSEKNRYRDLFERLTGQDLAYSIGGKKPIRANTYLQPHVEVKTLAKFFGLIHDWKRFNLFPDYRERIKRVASKLEKLKKTCKRVKFWVFKTKYSEEWLKLGEIFQKGKTHYVKKDFSETKDDGEINLEKSHVEEISIELIIEKANELWKKVKEPLYRSHTIVSEVGGQDLKSKGYIYELTHAPEFKCECTEVKCPLIRAACTFIAPRCELEIFYPHCSHGQSGIYSYLFYDFSHLVYLFTKLEDFMDLCETVAHIYYLKKQVFTQYPCYFQFLSLKSEKEKKNVLVLDLSPLLNGNEDEIVKLQCLDPEAMKLLNLKVSRSTIELNPKHLNLYTFDLRKYDYKELMRQSLMKFSRNYRSRQEICPFFKSLGISSDEIDESLDIVSRVCLAIFEFQFPDPMMEFSNVKIWLKRKLEKTLFSELLQARFQRQGAEVVIDENGFFEKLADVSLDFGDIMPLVAGLPAAIGEILKLVTKESIDPSIDQEIVSSYFSLIKAIEHLVFLKKSLESRECPTYFLFGMLRKTKGERVFVLDFLDYSQVFNESNGDPTKTIKMPCMDEKLDFFEKEIRIGDLDLPNLEEPLELKDFLSEKMLQNLLANFSAAYIQYDDVCNFLAQLKVKRNNLKEALEMTQKVCLDVFHDEKLCDLAINRCEIGILEDNSSEFQKILITKLMESIEEKVLH</sequence>
<dbReference type="InterPro" id="IPR017441">
    <property type="entry name" value="Protein_kinase_ATP_BS"/>
</dbReference>
<evidence type="ECO:0000256" key="2">
    <source>
        <dbReference type="ARBA" id="ARBA00022741"/>
    </source>
</evidence>
<feature type="binding site" evidence="5">
    <location>
        <position position="49"/>
    </location>
    <ligand>
        <name>ATP</name>
        <dbReference type="ChEBI" id="CHEBI:30616"/>
    </ligand>
</feature>
<dbReference type="CDD" id="cd00180">
    <property type="entry name" value="PKc"/>
    <property type="match status" value="1"/>
</dbReference>
<accession>A0AAF3F032</accession>
<name>A0AAF3F032_9BILA</name>
<proteinExistence type="predicted"/>
<dbReference type="AlphaFoldDB" id="A0AAF3F032"/>
<keyword evidence="3" id="KW-0418">Kinase</keyword>
<keyword evidence="4 5" id="KW-0067">ATP-binding</keyword>
<dbReference type="InterPro" id="IPR011009">
    <property type="entry name" value="Kinase-like_dom_sf"/>
</dbReference>
<evidence type="ECO:0000259" key="6">
    <source>
        <dbReference type="PROSITE" id="PS50011"/>
    </source>
</evidence>
<organism evidence="7 8">
    <name type="scientific">Mesorhabditis belari</name>
    <dbReference type="NCBI Taxonomy" id="2138241"/>
    <lineage>
        <taxon>Eukaryota</taxon>
        <taxon>Metazoa</taxon>
        <taxon>Ecdysozoa</taxon>
        <taxon>Nematoda</taxon>
        <taxon>Chromadorea</taxon>
        <taxon>Rhabditida</taxon>
        <taxon>Rhabditina</taxon>
        <taxon>Rhabditomorpha</taxon>
        <taxon>Rhabditoidea</taxon>
        <taxon>Rhabditidae</taxon>
        <taxon>Mesorhabditinae</taxon>
        <taxon>Mesorhabditis</taxon>
    </lineage>
</organism>
<dbReference type="GO" id="GO:0005776">
    <property type="term" value="C:autophagosome"/>
    <property type="evidence" value="ECO:0007669"/>
    <property type="project" value="TreeGrafter"/>
</dbReference>
<dbReference type="GO" id="GO:0005829">
    <property type="term" value="C:cytosol"/>
    <property type="evidence" value="ECO:0007669"/>
    <property type="project" value="TreeGrafter"/>
</dbReference>
<dbReference type="SMART" id="SM00220">
    <property type="entry name" value="S_TKc"/>
    <property type="match status" value="1"/>
</dbReference>
<dbReference type="Proteomes" id="UP000887575">
    <property type="component" value="Unassembled WGS sequence"/>
</dbReference>
<dbReference type="PROSITE" id="PS50011">
    <property type="entry name" value="PROTEIN_KINASE_DOM"/>
    <property type="match status" value="1"/>
</dbReference>
<dbReference type="SUPFAM" id="SSF56112">
    <property type="entry name" value="Protein kinase-like (PK-like)"/>
    <property type="match status" value="1"/>
</dbReference>
<dbReference type="InterPro" id="IPR000719">
    <property type="entry name" value="Prot_kinase_dom"/>
</dbReference>
<protein>
    <recommendedName>
        <fullName evidence="6">Protein kinase domain-containing protein</fullName>
    </recommendedName>
</protein>